<dbReference type="EMBL" id="VNIB01000001">
    <property type="protein sequence ID" value="TYP00310.1"/>
    <property type="molecule type" value="Genomic_DNA"/>
</dbReference>
<dbReference type="InterPro" id="IPR043128">
    <property type="entry name" value="Rev_trsase/Diguanyl_cyclase"/>
</dbReference>
<dbReference type="SMART" id="SM00267">
    <property type="entry name" value="GGDEF"/>
    <property type="match status" value="1"/>
</dbReference>
<dbReference type="InterPro" id="IPR035919">
    <property type="entry name" value="EAL_sf"/>
</dbReference>
<proteinExistence type="predicted"/>
<gene>
    <name evidence="4" type="ORF">EDC39_101476</name>
</gene>
<protein>
    <submittedName>
        <fullName evidence="4">Diguanylate cyclase (GGDEF)-like protein</fullName>
    </submittedName>
</protein>
<dbReference type="Pfam" id="PF00990">
    <property type="entry name" value="GGDEF"/>
    <property type="match status" value="1"/>
</dbReference>
<feature type="transmembrane region" description="Helical" evidence="1">
    <location>
        <begin position="59"/>
        <end position="77"/>
    </location>
</feature>
<dbReference type="FunFam" id="3.20.20.450:FF:000001">
    <property type="entry name" value="Cyclic di-GMP phosphodiesterase yahA"/>
    <property type="match status" value="1"/>
</dbReference>
<evidence type="ECO:0000313" key="5">
    <source>
        <dbReference type="Proteomes" id="UP000324159"/>
    </source>
</evidence>
<dbReference type="InterPro" id="IPR001633">
    <property type="entry name" value="EAL_dom"/>
</dbReference>
<dbReference type="PROSITE" id="PS50887">
    <property type="entry name" value="GGDEF"/>
    <property type="match status" value="1"/>
</dbReference>
<keyword evidence="1" id="KW-0472">Membrane</keyword>
<dbReference type="InterPro" id="IPR052155">
    <property type="entry name" value="Biofilm_reg_signaling"/>
</dbReference>
<dbReference type="AlphaFoldDB" id="A0A5D3WR96"/>
<evidence type="ECO:0000256" key="1">
    <source>
        <dbReference type="SAM" id="Phobius"/>
    </source>
</evidence>
<keyword evidence="1" id="KW-1133">Transmembrane helix</keyword>
<evidence type="ECO:0000259" key="3">
    <source>
        <dbReference type="PROSITE" id="PS50887"/>
    </source>
</evidence>
<keyword evidence="5" id="KW-1185">Reference proteome</keyword>
<dbReference type="NCBIfam" id="TIGR00254">
    <property type="entry name" value="GGDEF"/>
    <property type="match status" value="1"/>
</dbReference>
<dbReference type="Pfam" id="PF00563">
    <property type="entry name" value="EAL"/>
    <property type="match status" value="1"/>
</dbReference>
<dbReference type="RefSeq" id="WP_148894502.1">
    <property type="nucleotide sequence ID" value="NZ_VNIB01000001.1"/>
</dbReference>
<reference evidence="4 5" key="1">
    <citation type="submission" date="2019-07" db="EMBL/GenBank/DDBJ databases">
        <title>Genomic Encyclopedia of Type Strains, Phase IV (KMG-IV): sequencing the most valuable type-strain genomes for metagenomic binning, comparative biology and taxonomic classification.</title>
        <authorList>
            <person name="Goeker M."/>
        </authorList>
    </citation>
    <scope>NUCLEOTIDE SEQUENCE [LARGE SCALE GENOMIC DNA]</scope>
    <source>
        <strain evidence="4 5">SS015</strain>
    </source>
</reference>
<dbReference type="CDD" id="cd01949">
    <property type="entry name" value="GGDEF"/>
    <property type="match status" value="1"/>
</dbReference>
<dbReference type="Gene3D" id="3.20.20.450">
    <property type="entry name" value="EAL domain"/>
    <property type="match status" value="1"/>
</dbReference>
<accession>A0A5D3WR96</accession>
<sequence>MNTLRRIRDFSLSKTGFETRIVVLYLLIGTGWALFSNPVVAWLVDDPELRARIYPLRDLVFFLVTGLFLYRLLCSYLRTIHERDRYLEHAAYHDDLTGLYNQRFFNREVASWTEKPDRGSFALLFLDLDRFRIVIRTLGHDTGNLLLQEIASRLADCIGEKACLARFSGDEFAILLPDIRSSEDAGTMAERILGCLKKPFPFIEHGIHLTASIGIAIYPGDGHDAALLLKNADIARSRAKEMGGNGFQFYCPAMNESFLQSLVMENRLHKALEKRELGVRYQPLLDLRSNSLAGVEALICWKDPEGESVSPARFIPLAEETGLIEPIGEWILQQACQQNRSWQTKNLPPIRVSVNVSARQFHRRNFTRVVERVLETTGLEPRWLALEVTETALMQDVERARATLAVLRQLGVGIVIDDFGTGYSSLSYLKQLPVDVLKIDQSFVEGVPRASEDSALTGAIIAMGHALGLEIVAEGVERLEQKEFLQGKGCDKIQGYLYHPPLRPDQVAALLLERKLRTTVID</sequence>
<dbReference type="SUPFAM" id="SSF55073">
    <property type="entry name" value="Nucleotide cyclase"/>
    <property type="match status" value="1"/>
</dbReference>
<keyword evidence="1" id="KW-0812">Transmembrane</keyword>
<dbReference type="SMART" id="SM00052">
    <property type="entry name" value="EAL"/>
    <property type="match status" value="1"/>
</dbReference>
<evidence type="ECO:0000259" key="2">
    <source>
        <dbReference type="PROSITE" id="PS50883"/>
    </source>
</evidence>
<dbReference type="PROSITE" id="PS50883">
    <property type="entry name" value="EAL"/>
    <property type="match status" value="1"/>
</dbReference>
<dbReference type="InterPro" id="IPR029787">
    <property type="entry name" value="Nucleotide_cyclase"/>
</dbReference>
<dbReference type="OrthoDB" id="9777298at2"/>
<dbReference type="Gene3D" id="3.30.70.270">
    <property type="match status" value="1"/>
</dbReference>
<organism evidence="4 5">
    <name type="scientific">Geothermobacter ehrlichii</name>
    <dbReference type="NCBI Taxonomy" id="213224"/>
    <lineage>
        <taxon>Bacteria</taxon>
        <taxon>Pseudomonadati</taxon>
        <taxon>Thermodesulfobacteriota</taxon>
        <taxon>Desulfuromonadia</taxon>
        <taxon>Desulfuromonadales</taxon>
        <taxon>Geothermobacteraceae</taxon>
        <taxon>Geothermobacter</taxon>
    </lineage>
</organism>
<dbReference type="PANTHER" id="PTHR44757">
    <property type="entry name" value="DIGUANYLATE CYCLASE DGCP"/>
    <property type="match status" value="1"/>
</dbReference>
<feature type="transmembrane region" description="Helical" evidence="1">
    <location>
        <begin position="21"/>
        <end position="44"/>
    </location>
</feature>
<dbReference type="Proteomes" id="UP000324159">
    <property type="component" value="Unassembled WGS sequence"/>
</dbReference>
<feature type="domain" description="EAL" evidence="2">
    <location>
        <begin position="261"/>
        <end position="515"/>
    </location>
</feature>
<dbReference type="PANTHER" id="PTHR44757:SF2">
    <property type="entry name" value="BIOFILM ARCHITECTURE MAINTENANCE PROTEIN MBAA"/>
    <property type="match status" value="1"/>
</dbReference>
<evidence type="ECO:0000313" key="4">
    <source>
        <dbReference type="EMBL" id="TYP00310.1"/>
    </source>
</evidence>
<dbReference type="SUPFAM" id="SSF141868">
    <property type="entry name" value="EAL domain-like"/>
    <property type="match status" value="1"/>
</dbReference>
<feature type="domain" description="GGDEF" evidence="3">
    <location>
        <begin position="119"/>
        <end position="252"/>
    </location>
</feature>
<dbReference type="CDD" id="cd01948">
    <property type="entry name" value="EAL"/>
    <property type="match status" value="1"/>
</dbReference>
<dbReference type="InterPro" id="IPR000160">
    <property type="entry name" value="GGDEF_dom"/>
</dbReference>
<name>A0A5D3WR96_9BACT</name>
<comment type="caution">
    <text evidence="4">The sequence shown here is derived from an EMBL/GenBank/DDBJ whole genome shotgun (WGS) entry which is preliminary data.</text>
</comment>